<reference evidence="3" key="1">
    <citation type="journal article" date="2023" name="Commun. Biol.">
        <title>Genome analysis of Parmales, the sister group of diatoms, reveals the evolutionary specialization of diatoms from phago-mixotrophs to photoautotrophs.</title>
        <authorList>
            <person name="Ban H."/>
            <person name="Sato S."/>
            <person name="Yoshikawa S."/>
            <person name="Yamada K."/>
            <person name="Nakamura Y."/>
            <person name="Ichinomiya M."/>
            <person name="Sato N."/>
            <person name="Blanc-Mathieu R."/>
            <person name="Endo H."/>
            <person name="Kuwata A."/>
            <person name="Ogata H."/>
        </authorList>
    </citation>
    <scope>NUCLEOTIDE SEQUENCE [LARGE SCALE GENOMIC DNA]</scope>
</reference>
<dbReference type="EMBL" id="BRYA01000145">
    <property type="protein sequence ID" value="GMI41248.1"/>
    <property type="molecule type" value="Genomic_DNA"/>
</dbReference>
<accession>A0A9W7L986</accession>
<organism evidence="2 3">
    <name type="scientific">Triparma columacea</name>
    <dbReference type="NCBI Taxonomy" id="722753"/>
    <lineage>
        <taxon>Eukaryota</taxon>
        <taxon>Sar</taxon>
        <taxon>Stramenopiles</taxon>
        <taxon>Ochrophyta</taxon>
        <taxon>Bolidophyceae</taxon>
        <taxon>Parmales</taxon>
        <taxon>Triparmaceae</taxon>
        <taxon>Triparma</taxon>
    </lineage>
</organism>
<proteinExistence type="predicted"/>
<evidence type="ECO:0000256" key="1">
    <source>
        <dbReference type="SAM" id="MobiDB-lite"/>
    </source>
</evidence>
<evidence type="ECO:0000313" key="2">
    <source>
        <dbReference type="EMBL" id="GMI41248.1"/>
    </source>
</evidence>
<gene>
    <name evidence="2" type="ORF">TrCOL_g13433</name>
</gene>
<dbReference type="AlphaFoldDB" id="A0A9W7L986"/>
<sequence>MPIVTSNSKILPNRSIPGVESSVFQAACAEDDLGVSQGSCSSLEVVEAFEVFDEDVAATLRRHKVIADDDQFSDASDDSLLNSPVPFKTSKPTPPKHPAPRFSVPDGSAFPPSSPSSPSSSTSSFPIASIESVSAPSPAPVRSSAITSSSSNISPRELLSHAGRGLGLQQAAARDILKMGGKVLKRRNDLMKHTSKSTTTKKKKKRSSLPPDPPPPPSTQTSSGVMGDLRARFASSSAAAASKQDVVDLCDSSSESDMECHMDGFAVMKENRSVDTRNLSYESEDDDIDDLEVIEVGGTAAKGGQSNWLR</sequence>
<evidence type="ECO:0000313" key="3">
    <source>
        <dbReference type="Proteomes" id="UP001165065"/>
    </source>
</evidence>
<feature type="region of interest" description="Disordered" evidence="1">
    <location>
        <begin position="184"/>
        <end position="228"/>
    </location>
</feature>
<dbReference type="Proteomes" id="UP001165065">
    <property type="component" value="Unassembled WGS sequence"/>
</dbReference>
<keyword evidence="3" id="KW-1185">Reference proteome</keyword>
<feature type="region of interest" description="Disordered" evidence="1">
    <location>
        <begin position="73"/>
        <end position="153"/>
    </location>
</feature>
<protein>
    <submittedName>
        <fullName evidence="2">Uncharacterized protein</fullName>
    </submittedName>
</protein>
<feature type="compositionally biased region" description="Basic residues" evidence="1">
    <location>
        <begin position="193"/>
        <end position="207"/>
    </location>
</feature>
<name>A0A9W7L986_9STRA</name>
<feature type="compositionally biased region" description="Low complexity" evidence="1">
    <location>
        <begin position="108"/>
        <end position="153"/>
    </location>
</feature>
<comment type="caution">
    <text evidence="2">The sequence shown here is derived from an EMBL/GenBank/DDBJ whole genome shotgun (WGS) entry which is preliminary data.</text>
</comment>